<protein>
    <submittedName>
        <fullName evidence="2">Uncharacterized protein</fullName>
    </submittedName>
</protein>
<dbReference type="OrthoDB" id="1366999at2"/>
<dbReference type="EMBL" id="JPRL01000004">
    <property type="protein sequence ID" value="KFF02628.1"/>
    <property type="molecule type" value="Genomic_DNA"/>
</dbReference>
<accession>A0A085ZDW4</accession>
<dbReference type="RefSeq" id="WP_035689938.1">
    <property type="nucleotide sequence ID" value="NZ_JPRL01000004.1"/>
</dbReference>
<dbReference type="AlphaFoldDB" id="A0A085ZDW4"/>
<organism evidence="2 3">
    <name type="scientific">Flavobacterium reichenbachii</name>
    <dbReference type="NCBI Taxonomy" id="362418"/>
    <lineage>
        <taxon>Bacteria</taxon>
        <taxon>Pseudomonadati</taxon>
        <taxon>Bacteroidota</taxon>
        <taxon>Flavobacteriia</taxon>
        <taxon>Flavobacteriales</taxon>
        <taxon>Flavobacteriaceae</taxon>
        <taxon>Flavobacterium</taxon>
    </lineage>
</organism>
<evidence type="ECO:0000256" key="1">
    <source>
        <dbReference type="SAM" id="MobiDB-lite"/>
    </source>
</evidence>
<comment type="caution">
    <text evidence="2">The sequence shown here is derived from an EMBL/GenBank/DDBJ whole genome shotgun (WGS) entry which is preliminary data.</text>
</comment>
<evidence type="ECO:0000313" key="3">
    <source>
        <dbReference type="Proteomes" id="UP000028715"/>
    </source>
</evidence>
<feature type="region of interest" description="Disordered" evidence="1">
    <location>
        <begin position="57"/>
        <end position="93"/>
    </location>
</feature>
<gene>
    <name evidence="2" type="ORF">IW19_23465</name>
</gene>
<dbReference type="Proteomes" id="UP000028715">
    <property type="component" value="Unassembled WGS sequence"/>
</dbReference>
<reference evidence="2 3" key="1">
    <citation type="submission" date="2014-07" db="EMBL/GenBank/DDBJ databases">
        <title>Genome of Flavobacterium reichenbachii LMG 25512.</title>
        <authorList>
            <person name="Stropko S.J."/>
            <person name="Pipes S.E."/>
            <person name="Newman J.D."/>
        </authorList>
    </citation>
    <scope>NUCLEOTIDE SEQUENCE [LARGE SCALE GENOMIC DNA]</scope>
    <source>
        <strain evidence="2 3">LMG 25512</strain>
    </source>
</reference>
<feature type="compositionally biased region" description="Polar residues" evidence="1">
    <location>
        <begin position="7"/>
        <end position="18"/>
    </location>
</feature>
<proteinExistence type="predicted"/>
<evidence type="ECO:0000313" key="2">
    <source>
        <dbReference type="EMBL" id="KFF02628.1"/>
    </source>
</evidence>
<feature type="compositionally biased region" description="Acidic residues" evidence="1">
    <location>
        <begin position="65"/>
        <end position="86"/>
    </location>
</feature>
<feature type="region of interest" description="Disordered" evidence="1">
    <location>
        <begin position="1"/>
        <end position="22"/>
    </location>
</feature>
<keyword evidence="3" id="KW-1185">Reference proteome</keyword>
<sequence length="93" mass="10830">MILKNYINDSYQDSNESDVYNDPTVEVTSYEEQLLLQYDDYLKTGFSNPSFASKQYDYSLQTKLEEEEDDDATEDQDEEPDPETFSDDGLKVD</sequence>
<name>A0A085ZDW4_9FLAO</name>